<evidence type="ECO:0000256" key="6">
    <source>
        <dbReference type="ARBA" id="ARBA00023242"/>
    </source>
</evidence>
<dbReference type="PANTHER" id="PTHR46543:SF1">
    <property type="entry name" value="ZINC FINGER CCHC DOMAIN-CONTAINING PROTEIN 7"/>
    <property type="match status" value="1"/>
</dbReference>
<organism evidence="12 16">
    <name type="scientific">Limulus polyphemus</name>
    <name type="common">Atlantic horseshoe crab</name>
    <dbReference type="NCBI Taxonomy" id="6850"/>
    <lineage>
        <taxon>Eukaryota</taxon>
        <taxon>Metazoa</taxon>
        <taxon>Ecdysozoa</taxon>
        <taxon>Arthropoda</taxon>
        <taxon>Chelicerata</taxon>
        <taxon>Merostomata</taxon>
        <taxon>Xiphosura</taxon>
        <taxon>Limulidae</taxon>
        <taxon>Limulus</taxon>
    </lineage>
</organism>
<evidence type="ECO:0000256" key="10">
    <source>
        <dbReference type="SAM" id="MobiDB-lite"/>
    </source>
</evidence>
<gene>
    <name evidence="13 14 15 16" type="primary">LOC106470849</name>
</gene>
<evidence type="ECO:0000256" key="8">
    <source>
        <dbReference type="ARBA" id="ARBA00043023"/>
    </source>
</evidence>
<evidence type="ECO:0000256" key="5">
    <source>
        <dbReference type="ARBA" id="ARBA00022833"/>
    </source>
</evidence>
<keyword evidence="2" id="KW-0479">Metal-binding</keyword>
<dbReference type="RefSeq" id="XP_013786888.1">
    <property type="nucleotide sequence ID" value="XM_013931434.2"/>
</dbReference>
<dbReference type="RefSeq" id="XP_013786880.1">
    <property type="nucleotide sequence ID" value="XM_013931426.2"/>
</dbReference>
<evidence type="ECO:0000313" key="15">
    <source>
        <dbReference type="RefSeq" id="XP_022255912.1"/>
    </source>
</evidence>
<keyword evidence="6" id="KW-0539">Nucleus</keyword>
<proteinExistence type="predicted"/>
<evidence type="ECO:0000256" key="3">
    <source>
        <dbReference type="ARBA" id="ARBA00022737"/>
    </source>
</evidence>
<name>A0ABM1TJ60_LIMPO</name>
<evidence type="ECO:0000313" key="13">
    <source>
        <dbReference type="RefSeq" id="XP_013786880.1"/>
    </source>
</evidence>
<evidence type="ECO:0000313" key="12">
    <source>
        <dbReference type="Proteomes" id="UP000694941"/>
    </source>
</evidence>
<accession>A0ABM1TJ60</accession>
<reference evidence="13 14" key="1">
    <citation type="submission" date="2025-05" db="UniProtKB">
        <authorList>
            <consortium name="RefSeq"/>
        </authorList>
    </citation>
    <scope>IDENTIFICATION</scope>
    <source>
        <tissue evidence="13 14">Muscle</tissue>
    </source>
</reference>
<dbReference type="InterPro" id="IPR036875">
    <property type="entry name" value="Znf_CCHC_sf"/>
</dbReference>
<evidence type="ECO:0000256" key="9">
    <source>
        <dbReference type="PROSITE-ProRule" id="PRU00047"/>
    </source>
</evidence>
<dbReference type="RefSeq" id="XP_022255916.1">
    <property type="nucleotide sequence ID" value="XM_022400208.1"/>
</dbReference>
<evidence type="ECO:0000313" key="16">
    <source>
        <dbReference type="RefSeq" id="XP_022255916.1"/>
    </source>
</evidence>
<dbReference type="SUPFAM" id="SSF57756">
    <property type="entry name" value="Retrovirus zinc finger-like domains"/>
    <property type="match status" value="1"/>
</dbReference>
<keyword evidence="12" id="KW-1185">Reference proteome</keyword>
<feature type="domain" description="CCHC-type" evidence="11">
    <location>
        <begin position="298"/>
        <end position="313"/>
    </location>
</feature>
<dbReference type="GeneID" id="106470849"/>
<evidence type="ECO:0000256" key="4">
    <source>
        <dbReference type="ARBA" id="ARBA00022771"/>
    </source>
</evidence>
<evidence type="ECO:0000313" key="14">
    <source>
        <dbReference type="RefSeq" id="XP_013786888.1"/>
    </source>
</evidence>
<evidence type="ECO:0000256" key="2">
    <source>
        <dbReference type="ARBA" id="ARBA00022723"/>
    </source>
</evidence>
<dbReference type="SMART" id="SM00343">
    <property type="entry name" value="ZnF_C2HC"/>
    <property type="match status" value="5"/>
</dbReference>
<keyword evidence="3" id="KW-0677">Repeat</keyword>
<feature type="domain" description="CCHC-type" evidence="11">
    <location>
        <begin position="384"/>
        <end position="399"/>
    </location>
</feature>
<feature type="compositionally biased region" description="Basic residues" evidence="10">
    <location>
        <begin position="544"/>
        <end position="562"/>
    </location>
</feature>
<evidence type="ECO:0000256" key="1">
    <source>
        <dbReference type="ARBA" id="ARBA00004123"/>
    </source>
</evidence>
<dbReference type="InterPro" id="IPR001878">
    <property type="entry name" value="Znf_CCHC"/>
</dbReference>
<evidence type="ECO:0000256" key="7">
    <source>
        <dbReference type="ARBA" id="ARBA00041190"/>
    </source>
</evidence>
<keyword evidence="4 9" id="KW-0863">Zinc-finger</keyword>
<dbReference type="Pfam" id="PF00098">
    <property type="entry name" value="zf-CCHC"/>
    <property type="match status" value="2"/>
</dbReference>
<feature type="region of interest" description="Disordered" evidence="10">
    <location>
        <begin position="542"/>
        <end position="569"/>
    </location>
</feature>
<dbReference type="Gene3D" id="4.10.60.10">
    <property type="entry name" value="Zinc finger, CCHC-type"/>
    <property type="match status" value="3"/>
</dbReference>
<comment type="subcellular location">
    <subcellularLocation>
        <location evidence="1">Nucleus</location>
    </subcellularLocation>
</comment>
<dbReference type="InterPro" id="IPR051644">
    <property type="entry name" value="TRAMP_AT-DNA-binding"/>
</dbReference>
<dbReference type="RefSeq" id="XP_022255912.1">
    <property type="nucleotide sequence ID" value="XM_022400204.1"/>
</dbReference>
<sequence length="569" mass="66324">MWDSLNEEGCWYDDRISDISKSYDEDCIDSDVEVILYGQIHHESNPDCNNTVEINGQTLKANVLDSNNAAVEEEQITNTCAVEDLAINERKIENYMPDLHERVALLNEKTETNSCTAASSDKLKTKRKNLSEVGFCRKKKKFSANINSNANSLSSENLKECEVIVNENNSINLQCLPDKQRTNKVKRKCTSSSSSESDFHTNKNFKTDIQINLNNMTTEMKMRKFYDSDCDDLDIKKELEKMSDDSWHLDERDAYKHMFKKSQQYRYHNHLMRVTCNNCQEQGHLSKVCTKPRKLVTCFLCGQIGHLGDNCRDVACTRCLAVGHQVARCMWRVQDVRRKCPICSMRGHLRNECPDLWRRFHATIVPGTPVKGTCKTKNRKNVYCYNCAKKGHYGHECQQQRFDPHNFPTWPFVISYLDPSVSLTTESKKKNGKNDDGNYEMYLKRLEKKKESIIKRSKRSFLRYIQKKRNQVTNNGVKRGLEPVRYNIKNENNRRGKNSTRVDKFNGKVESTFPRTPISRLKQQEKMSSELASLLELHKEIVKNKKNKKKKKQQMKLKRKKKMQNENCE</sequence>
<dbReference type="PANTHER" id="PTHR46543">
    <property type="entry name" value="ZINC FINGER CCHC DOMAIN-CONTAINING PROTEIN 7"/>
    <property type="match status" value="1"/>
</dbReference>
<dbReference type="Proteomes" id="UP000694941">
    <property type="component" value="Unplaced"/>
</dbReference>
<keyword evidence="5" id="KW-0862">Zinc</keyword>
<protein>
    <recommendedName>
        <fullName evidence="7">Zinc finger CCHC domain-containing protein 7</fullName>
    </recommendedName>
    <alternativeName>
        <fullName evidence="8">TRAMP-like complex RNA-binding factor ZCCHC7</fullName>
    </alternativeName>
</protein>
<dbReference type="PROSITE" id="PS50158">
    <property type="entry name" value="ZF_CCHC"/>
    <property type="match status" value="2"/>
</dbReference>
<evidence type="ECO:0000259" key="11">
    <source>
        <dbReference type="PROSITE" id="PS50158"/>
    </source>
</evidence>